<name>A0AAD7IZ93_9AGAR</name>
<gene>
    <name evidence="1" type="ORF">DFH07DRAFT_825189</name>
</gene>
<dbReference type="Proteomes" id="UP001215280">
    <property type="component" value="Unassembled WGS sequence"/>
</dbReference>
<evidence type="ECO:0000313" key="1">
    <source>
        <dbReference type="EMBL" id="KAJ7752847.1"/>
    </source>
</evidence>
<dbReference type="AlphaFoldDB" id="A0AAD7IZ93"/>
<sequence>MSVRNRAVSRRKIQGMRPFKDSEPLLQFLKSFQPFPSLRSLQLFGCFQPNIHLGLFFYDELYDIEFYWDSLTPVRRAISKHFFLLDYTSATEYVMVNGIFWSRGRGSHGVFPRPSPPTWRLLTLMNPEGRLRIVIAPEGDEPMHYPRARQAPSVTRATLSWLDSEFQEPSTAMAQESLILAVYRIVMVASEGDTIVCREFEENCVLGELVVQNSERWESNNHFRHYLPVCPPNRYKWTWYDNMDKVYHGIPGWTRFTLHRRNVGWGAAITIIFGDEGDNVEDWSVLLSCLRNWTGVDADLRAFCLNHCTGSTQVGFVTQLDFGSVVNGGFSPCAGFDAADTIYFFIEDLQVEADGRVAPCRGYHSLDPTGATPMSAALKILYGVDDTVSLGVRKRVQFFSSEQFAVLDELWTRSASFRVPSSGPWRDRRVTLKRSQSATLLATVDWRRDWMWEDLNREEEEFYRRRQRMRWRWTSRGPELDEEESAEEEAAPEKKDPVCRLHRSKTKSVGGGLSLIFSRVRF</sequence>
<keyword evidence="2" id="KW-1185">Reference proteome</keyword>
<accession>A0AAD7IZ93</accession>
<protein>
    <submittedName>
        <fullName evidence="1">Uncharacterized protein</fullName>
    </submittedName>
</protein>
<reference evidence="1" key="1">
    <citation type="submission" date="2023-03" db="EMBL/GenBank/DDBJ databases">
        <title>Massive genome expansion in bonnet fungi (Mycena s.s.) driven by repeated elements and novel gene families across ecological guilds.</title>
        <authorList>
            <consortium name="Lawrence Berkeley National Laboratory"/>
            <person name="Harder C.B."/>
            <person name="Miyauchi S."/>
            <person name="Viragh M."/>
            <person name="Kuo A."/>
            <person name="Thoen E."/>
            <person name="Andreopoulos B."/>
            <person name="Lu D."/>
            <person name="Skrede I."/>
            <person name="Drula E."/>
            <person name="Henrissat B."/>
            <person name="Morin E."/>
            <person name="Kohler A."/>
            <person name="Barry K."/>
            <person name="LaButti K."/>
            <person name="Morin E."/>
            <person name="Salamov A."/>
            <person name="Lipzen A."/>
            <person name="Mereny Z."/>
            <person name="Hegedus B."/>
            <person name="Baldrian P."/>
            <person name="Stursova M."/>
            <person name="Weitz H."/>
            <person name="Taylor A."/>
            <person name="Grigoriev I.V."/>
            <person name="Nagy L.G."/>
            <person name="Martin F."/>
            <person name="Kauserud H."/>
        </authorList>
    </citation>
    <scope>NUCLEOTIDE SEQUENCE</scope>
    <source>
        <strain evidence="1">CBHHK188m</strain>
    </source>
</reference>
<evidence type="ECO:0000313" key="2">
    <source>
        <dbReference type="Proteomes" id="UP001215280"/>
    </source>
</evidence>
<proteinExistence type="predicted"/>
<organism evidence="1 2">
    <name type="scientific">Mycena maculata</name>
    <dbReference type="NCBI Taxonomy" id="230809"/>
    <lineage>
        <taxon>Eukaryota</taxon>
        <taxon>Fungi</taxon>
        <taxon>Dikarya</taxon>
        <taxon>Basidiomycota</taxon>
        <taxon>Agaricomycotina</taxon>
        <taxon>Agaricomycetes</taxon>
        <taxon>Agaricomycetidae</taxon>
        <taxon>Agaricales</taxon>
        <taxon>Marasmiineae</taxon>
        <taxon>Mycenaceae</taxon>
        <taxon>Mycena</taxon>
    </lineage>
</organism>
<comment type="caution">
    <text evidence="1">The sequence shown here is derived from an EMBL/GenBank/DDBJ whole genome shotgun (WGS) entry which is preliminary data.</text>
</comment>
<dbReference type="EMBL" id="JARJLG010000073">
    <property type="protein sequence ID" value="KAJ7752847.1"/>
    <property type="molecule type" value="Genomic_DNA"/>
</dbReference>